<feature type="region of interest" description="Disordered" evidence="1">
    <location>
        <begin position="1"/>
        <end position="33"/>
    </location>
</feature>
<feature type="compositionally biased region" description="Low complexity" evidence="1">
    <location>
        <begin position="158"/>
        <end position="167"/>
    </location>
</feature>
<dbReference type="AlphaFoldDB" id="A0A9P4V1E2"/>
<comment type="caution">
    <text evidence="2">The sequence shown here is derived from an EMBL/GenBank/DDBJ whole genome shotgun (WGS) entry which is preliminary data.</text>
</comment>
<accession>A0A9P4V1E2</accession>
<evidence type="ECO:0000256" key="1">
    <source>
        <dbReference type="SAM" id="MobiDB-lite"/>
    </source>
</evidence>
<name>A0A9P4V1E2_9PLEO</name>
<feature type="region of interest" description="Disordered" evidence="1">
    <location>
        <begin position="153"/>
        <end position="200"/>
    </location>
</feature>
<dbReference type="Proteomes" id="UP000799444">
    <property type="component" value="Unassembled WGS sequence"/>
</dbReference>
<evidence type="ECO:0000313" key="2">
    <source>
        <dbReference type="EMBL" id="KAF2734429.1"/>
    </source>
</evidence>
<feature type="compositionally biased region" description="Polar residues" evidence="1">
    <location>
        <begin position="8"/>
        <end position="21"/>
    </location>
</feature>
<organism evidence="2 3">
    <name type="scientific">Polyplosphaeria fusca</name>
    <dbReference type="NCBI Taxonomy" id="682080"/>
    <lineage>
        <taxon>Eukaryota</taxon>
        <taxon>Fungi</taxon>
        <taxon>Dikarya</taxon>
        <taxon>Ascomycota</taxon>
        <taxon>Pezizomycotina</taxon>
        <taxon>Dothideomycetes</taxon>
        <taxon>Pleosporomycetidae</taxon>
        <taxon>Pleosporales</taxon>
        <taxon>Tetraplosphaeriaceae</taxon>
        <taxon>Polyplosphaeria</taxon>
    </lineage>
</organism>
<proteinExistence type="predicted"/>
<gene>
    <name evidence="2" type="ORF">EJ04DRAFT_603155</name>
</gene>
<sequence length="200" mass="21647">MRSRRPITWSSPSTLHSYNNPTKREPSIASDPITAPVQSSAPLALAPKRMAIPTIGDATNMQSAVSARRSTASVIALKHAVIPLIGPITNMQSAVPATRSTVASSLAQANHDRDIPKLGSTEECLLAEWTSNERSSTKRKAIVDDFDSGSDFDYDYRTTTPTSTPTPIYKPPVYESDSPSPLSKRSRVYSGARSQAEVCR</sequence>
<dbReference type="EMBL" id="ML996148">
    <property type="protein sequence ID" value="KAF2734429.1"/>
    <property type="molecule type" value="Genomic_DNA"/>
</dbReference>
<keyword evidence="3" id="KW-1185">Reference proteome</keyword>
<protein>
    <submittedName>
        <fullName evidence="2">Uncharacterized protein</fullName>
    </submittedName>
</protein>
<evidence type="ECO:0000313" key="3">
    <source>
        <dbReference type="Proteomes" id="UP000799444"/>
    </source>
</evidence>
<reference evidence="2" key="1">
    <citation type="journal article" date="2020" name="Stud. Mycol.">
        <title>101 Dothideomycetes genomes: a test case for predicting lifestyles and emergence of pathogens.</title>
        <authorList>
            <person name="Haridas S."/>
            <person name="Albert R."/>
            <person name="Binder M."/>
            <person name="Bloem J."/>
            <person name="Labutti K."/>
            <person name="Salamov A."/>
            <person name="Andreopoulos B."/>
            <person name="Baker S."/>
            <person name="Barry K."/>
            <person name="Bills G."/>
            <person name="Bluhm B."/>
            <person name="Cannon C."/>
            <person name="Castanera R."/>
            <person name="Culley D."/>
            <person name="Daum C."/>
            <person name="Ezra D."/>
            <person name="Gonzalez J."/>
            <person name="Henrissat B."/>
            <person name="Kuo A."/>
            <person name="Liang C."/>
            <person name="Lipzen A."/>
            <person name="Lutzoni F."/>
            <person name="Magnuson J."/>
            <person name="Mondo S."/>
            <person name="Nolan M."/>
            <person name="Ohm R."/>
            <person name="Pangilinan J."/>
            <person name="Park H.-J."/>
            <person name="Ramirez L."/>
            <person name="Alfaro M."/>
            <person name="Sun H."/>
            <person name="Tritt A."/>
            <person name="Yoshinaga Y."/>
            <person name="Zwiers L.-H."/>
            <person name="Turgeon B."/>
            <person name="Goodwin S."/>
            <person name="Spatafora J."/>
            <person name="Crous P."/>
            <person name="Grigoriev I."/>
        </authorList>
    </citation>
    <scope>NUCLEOTIDE SEQUENCE</scope>
    <source>
        <strain evidence="2">CBS 125425</strain>
    </source>
</reference>